<dbReference type="EMBL" id="DS028124">
    <property type="protein sequence ID" value="EEY68957.1"/>
    <property type="molecule type" value="Genomic_DNA"/>
</dbReference>
<evidence type="ECO:0000313" key="1">
    <source>
        <dbReference type="EMBL" id="EEY68957.1"/>
    </source>
</evidence>
<accession>D0N3K3</accession>
<name>D0N3K3_PHYIT</name>
<reference evidence="2" key="1">
    <citation type="journal article" date="2009" name="Nature">
        <title>Genome sequence and analysis of the Irish potato famine pathogen Phytophthora infestans.</title>
        <authorList>
            <consortium name="The Broad Institute Genome Sequencing Platform"/>
            <person name="Haas B.J."/>
            <person name="Kamoun S."/>
            <person name="Zody M.C."/>
            <person name="Jiang R.H."/>
            <person name="Handsaker R.E."/>
            <person name="Cano L.M."/>
            <person name="Grabherr M."/>
            <person name="Kodira C.D."/>
            <person name="Raffaele S."/>
            <person name="Torto-Alalibo T."/>
            <person name="Bozkurt T.O."/>
            <person name="Ah-Fong A.M."/>
            <person name="Alvarado L."/>
            <person name="Anderson V.L."/>
            <person name="Armstrong M.R."/>
            <person name="Avrova A."/>
            <person name="Baxter L."/>
            <person name="Beynon J."/>
            <person name="Boevink P.C."/>
            <person name="Bollmann S.R."/>
            <person name="Bos J.I."/>
            <person name="Bulone V."/>
            <person name="Cai G."/>
            <person name="Cakir C."/>
            <person name="Carrington J.C."/>
            <person name="Chawner M."/>
            <person name="Conti L."/>
            <person name="Costanzo S."/>
            <person name="Ewan R."/>
            <person name="Fahlgren N."/>
            <person name="Fischbach M.A."/>
            <person name="Fugelstad J."/>
            <person name="Gilroy E.M."/>
            <person name="Gnerre S."/>
            <person name="Green P.J."/>
            <person name="Grenville-Briggs L.J."/>
            <person name="Griffith J."/>
            <person name="Grunwald N.J."/>
            <person name="Horn K."/>
            <person name="Horner N.R."/>
            <person name="Hu C.H."/>
            <person name="Huitema E."/>
            <person name="Jeong D.H."/>
            <person name="Jones A.M."/>
            <person name="Jones J.D."/>
            <person name="Jones R.W."/>
            <person name="Karlsson E.K."/>
            <person name="Kunjeti S.G."/>
            <person name="Lamour K."/>
            <person name="Liu Z."/>
            <person name="Ma L."/>
            <person name="Maclean D."/>
            <person name="Chibucos M.C."/>
            <person name="McDonald H."/>
            <person name="McWalters J."/>
            <person name="Meijer H.J."/>
            <person name="Morgan W."/>
            <person name="Morris P.F."/>
            <person name="Munro C.A."/>
            <person name="O'Neill K."/>
            <person name="Ospina-Giraldo M."/>
            <person name="Pinzon A."/>
            <person name="Pritchard L."/>
            <person name="Ramsahoye B."/>
            <person name="Ren Q."/>
            <person name="Restrepo S."/>
            <person name="Roy S."/>
            <person name="Sadanandom A."/>
            <person name="Savidor A."/>
            <person name="Schornack S."/>
            <person name="Schwartz D.C."/>
            <person name="Schumann U.D."/>
            <person name="Schwessinger B."/>
            <person name="Seyer L."/>
            <person name="Sharpe T."/>
            <person name="Silvar C."/>
            <person name="Song J."/>
            <person name="Studholme D.J."/>
            <person name="Sykes S."/>
            <person name="Thines M."/>
            <person name="van de Vondervoort P.J."/>
            <person name="Phuntumart V."/>
            <person name="Wawra S."/>
            <person name="Weide R."/>
            <person name="Win J."/>
            <person name="Young C."/>
            <person name="Zhou S."/>
            <person name="Fry W."/>
            <person name="Meyers B.C."/>
            <person name="van West P."/>
            <person name="Ristaino J."/>
            <person name="Govers F."/>
            <person name="Birch P.R."/>
            <person name="Whisson S.C."/>
            <person name="Judelson H.S."/>
            <person name="Nusbaum C."/>
        </authorList>
    </citation>
    <scope>NUCLEOTIDE SEQUENCE [LARGE SCALE GENOMIC DNA]</scope>
    <source>
        <strain evidence="2">T30-4</strain>
    </source>
</reference>
<protein>
    <submittedName>
        <fullName evidence="1">Uncharacterized protein</fullName>
    </submittedName>
</protein>
<dbReference type="OrthoDB" id="101009at2759"/>
<gene>
    <name evidence="1" type="ORF">PITG_05107</name>
</gene>
<dbReference type="HOGENOM" id="CLU_1974884_0_0_1"/>
<organism evidence="1 2">
    <name type="scientific">Phytophthora infestans (strain T30-4)</name>
    <name type="common">Potato late blight agent</name>
    <dbReference type="NCBI Taxonomy" id="403677"/>
    <lineage>
        <taxon>Eukaryota</taxon>
        <taxon>Sar</taxon>
        <taxon>Stramenopiles</taxon>
        <taxon>Oomycota</taxon>
        <taxon>Peronosporomycetes</taxon>
        <taxon>Peronosporales</taxon>
        <taxon>Peronosporaceae</taxon>
        <taxon>Phytophthora</taxon>
    </lineage>
</organism>
<sequence length="127" mass="14654">MLQRMIELEGALVKFFTYLKNPEGIREFKDVARKLYRPTAEEWLTIKCLRALLGAVLPVASENTSLAAEAGDEAYVAQTVLMMSDCRKGMLTMYVKRFEDLEKSELRWVAYLDPRVGKWIWQTKATT</sequence>
<dbReference type="VEuPathDB" id="FungiDB:PITG_05107"/>
<proteinExistence type="predicted"/>
<dbReference type="Proteomes" id="UP000006643">
    <property type="component" value="Unassembled WGS sequence"/>
</dbReference>
<dbReference type="InParanoid" id="D0N3K3"/>
<dbReference type="RefSeq" id="XP_002998811.1">
    <property type="nucleotide sequence ID" value="XM_002998765.1"/>
</dbReference>
<evidence type="ECO:0000313" key="2">
    <source>
        <dbReference type="Proteomes" id="UP000006643"/>
    </source>
</evidence>
<dbReference type="GeneID" id="9472469"/>
<dbReference type="KEGG" id="pif:PITG_05107"/>
<dbReference type="AlphaFoldDB" id="D0N3K3"/>
<keyword evidence="2" id="KW-1185">Reference proteome</keyword>